<keyword evidence="1" id="KW-0732">Signal</keyword>
<dbReference type="Proteomes" id="UP000267223">
    <property type="component" value="Unassembled WGS sequence"/>
</dbReference>
<reference evidence="3 4" key="1">
    <citation type="submission" date="2018-11" db="EMBL/GenBank/DDBJ databases">
        <title>Draft genome sequence of Ferruginibacter sp. BO-59.</title>
        <authorList>
            <person name="Im W.T."/>
        </authorList>
    </citation>
    <scope>NUCLEOTIDE SEQUENCE [LARGE SCALE GENOMIC DNA]</scope>
    <source>
        <strain evidence="3 4">BO-59</strain>
    </source>
</reference>
<feature type="signal peptide" evidence="1">
    <location>
        <begin position="1"/>
        <end position="39"/>
    </location>
</feature>
<name>A0A3M9NPG7_9BACT</name>
<evidence type="ECO:0000313" key="3">
    <source>
        <dbReference type="EMBL" id="RNI38928.1"/>
    </source>
</evidence>
<dbReference type="EMBL" id="RJJR01000002">
    <property type="protein sequence ID" value="RNI38928.1"/>
    <property type="molecule type" value="Genomic_DNA"/>
</dbReference>
<feature type="chain" id="PRO_5017923977" description="Outer membrane protein beta-barrel domain-containing protein" evidence="1">
    <location>
        <begin position="40"/>
        <end position="309"/>
    </location>
</feature>
<dbReference type="Pfam" id="PF13568">
    <property type="entry name" value="OMP_b-brl_2"/>
    <property type="match status" value="1"/>
</dbReference>
<evidence type="ECO:0000313" key="4">
    <source>
        <dbReference type="Proteomes" id="UP000267223"/>
    </source>
</evidence>
<dbReference type="InterPro" id="IPR025665">
    <property type="entry name" value="Beta-barrel_OMP_2"/>
</dbReference>
<evidence type="ECO:0000256" key="1">
    <source>
        <dbReference type="SAM" id="SignalP"/>
    </source>
</evidence>
<proteinExistence type="predicted"/>
<protein>
    <recommendedName>
        <fullName evidence="2">Outer membrane protein beta-barrel domain-containing protein</fullName>
    </recommendedName>
</protein>
<keyword evidence="4" id="KW-1185">Reference proteome</keyword>
<feature type="domain" description="Outer membrane protein beta-barrel" evidence="2">
    <location>
        <begin position="132"/>
        <end position="277"/>
    </location>
</feature>
<sequence length="309" mass="35046">MTSLLLLTSFKKINHTYKLKMKKSILILTIVCTALSSFAQTDSTQQNDKNDTVRIGGMIILKKGNPDEKNRVTVTVGNHKRPDHSNISTSSFVFDIGFANWTDKTNYANAIASNDLVGTPELGANDFKLRTGKSVNINLWFFMQRMNLIKHVVNLKYGLGLELNNYRFKNNISFNEGGMNPYHPAQNIPHAFVFRDSIDFSKNKLAADYITVPLMLNFRTNPNYNNKGLSISAGVSMGYLYSSRNKQKSSERGKEKNRGDYDLDKWKFSYVGELGLGPVHLYGSYSPKSIFKNDLNFTPYNIGLRFSNW</sequence>
<organism evidence="3 4">
    <name type="scientific">Hanamia caeni</name>
    <dbReference type="NCBI Taxonomy" id="2294116"/>
    <lineage>
        <taxon>Bacteria</taxon>
        <taxon>Pseudomonadati</taxon>
        <taxon>Bacteroidota</taxon>
        <taxon>Chitinophagia</taxon>
        <taxon>Chitinophagales</taxon>
        <taxon>Chitinophagaceae</taxon>
        <taxon>Hanamia</taxon>
    </lineage>
</organism>
<comment type="caution">
    <text evidence="3">The sequence shown here is derived from an EMBL/GenBank/DDBJ whole genome shotgun (WGS) entry which is preliminary data.</text>
</comment>
<evidence type="ECO:0000259" key="2">
    <source>
        <dbReference type="Pfam" id="PF13568"/>
    </source>
</evidence>
<accession>A0A3M9NPG7</accession>
<dbReference type="AlphaFoldDB" id="A0A3M9NPG7"/>
<gene>
    <name evidence="3" type="ORF">EFY79_04520</name>
</gene>